<reference evidence="4" key="1">
    <citation type="journal article" date="2019" name="Int. J. Syst. Evol. Microbiol.">
        <title>The Global Catalogue of Microorganisms (GCM) 10K type strain sequencing project: providing services to taxonomists for standard genome sequencing and annotation.</title>
        <authorList>
            <consortium name="The Broad Institute Genomics Platform"/>
            <consortium name="The Broad Institute Genome Sequencing Center for Infectious Disease"/>
            <person name="Wu L."/>
            <person name="Ma J."/>
        </authorList>
    </citation>
    <scope>NUCLEOTIDE SEQUENCE [LARGE SCALE GENOMIC DNA]</scope>
    <source>
        <strain evidence="4">JCM 30846</strain>
    </source>
</reference>
<accession>A0ABP7EN36</accession>
<evidence type="ECO:0000313" key="4">
    <source>
        <dbReference type="Proteomes" id="UP001499884"/>
    </source>
</evidence>
<dbReference type="Proteomes" id="UP001499884">
    <property type="component" value="Unassembled WGS sequence"/>
</dbReference>
<sequence>MTAPGPATAEPVGTAATTVPGQRGATDLTVHVHRDTDDFAALAGEWDALFARCRTATPFQSHAWLYSWWLSYGTEGRLRIAAVRGEGGRLLALAPLALTYRPFPVLVPLGGALTDFCDVLLDDSCPDQAAHALAEALRGAARGAVLDLREVRPGGAAERIFAQWQGPRRQLADSLCLELPGAPVADLIGRLPSQTGQRVRSKLRKADKLGIEARPVPVEEVPAAIGRLLGLHRRQWAGRGVNPEHLTARFAEHLARAVTAMTVRGQARVTEFRLDGELVVSDLTLLSPRLAGGYLYGADPALRDRKVDVSAVLLRNSAGHFGPGTPPGAVLSMLRGTEAYKGHWRPEPVRNKRLLLAAPAQRPALAALATGVAARRTAAHAVKRWRARGSAPATAAASSTPAGAEAAKGGGGAGRA</sequence>
<dbReference type="Pfam" id="PF13480">
    <property type="entry name" value="Acetyltransf_6"/>
    <property type="match status" value="1"/>
</dbReference>
<keyword evidence="4" id="KW-1185">Reference proteome</keyword>
<organism evidence="3 4">
    <name type="scientific">Streptomyces tremellae</name>
    <dbReference type="NCBI Taxonomy" id="1124239"/>
    <lineage>
        <taxon>Bacteria</taxon>
        <taxon>Bacillati</taxon>
        <taxon>Actinomycetota</taxon>
        <taxon>Actinomycetes</taxon>
        <taxon>Kitasatosporales</taxon>
        <taxon>Streptomycetaceae</taxon>
        <taxon>Streptomyces</taxon>
    </lineage>
</organism>
<dbReference type="RefSeq" id="WP_425588237.1">
    <property type="nucleotide sequence ID" value="NZ_BAABEP010000008.1"/>
</dbReference>
<name>A0ABP7EN36_9ACTN</name>
<feature type="region of interest" description="Disordered" evidence="1">
    <location>
        <begin position="1"/>
        <end position="21"/>
    </location>
</feature>
<protein>
    <submittedName>
        <fullName evidence="3">GNAT family N-acetyltransferase</fullName>
    </submittedName>
</protein>
<evidence type="ECO:0000313" key="3">
    <source>
        <dbReference type="EMBL" id="GAA3721065.1"/>
    </source>
</evidence>
<feature type="region of interest" description="Disordered" evidence="1">
    <location>
        <begin position="387"/>
        <end position="416"/>
    </location>
</feature>
<gene>
    <name evidence="3" type="ORF">GCM10023082_18230</name>
</gene>
<comment type="caution">
    <text evidence="3">The sequence shown here is derived from an EMBL/GenBank/DDBJ whole genome shotgun (WGS) entry which is preliminary data.</text>
</comment>
<dbReference type="EMBL" id="BAABEP010000008">
    <property type="protein sequence ID" value="GAA3721065.1"/>
    <property type="molecule type" value="Genomic_DNA"/>
</dbReference>
<feature type="domain" description="BioF2-like acetyltransferase" evidence="2">
    <location>
        <begin position="197"/>
        <end position="341"/>
    </location>
</feature>
<evidence type="ECO:0000256" key="1">
    <source>
        <dbReference type="SAM" id="MobiDB-lite"/>
    </source>
</evidence>
<feature type="compositionally biased region" description="Low complexity" evidence="1">
    <location>
        <begin position="388"/>
        <end position="407"/>
    </location>
</feature>
<dbReference type="SUPFAM" id="SSF55729">
    <property type="entry name" value="Acyl-CoA N-acyltransferases (Nat)"/>
    <property type="match status" value="1"/>
</dbReference>
<proteinExistence type="predicted"/>
<dbReference type="InterPro" id="IPR038740">
    <property type="entry name" value="BioF2-like_GNAT_dom"/>
</dbReference>
<evidence type="ECO:0000259" key="2">
    <source>
        <dbReference type="Pfam" id="PF13480"/>
    </source>
</evidence>
<dbReference type="InterPro" id="IPR016181">
    <property type="entry name" value="Acyl_CoA_acyltransferase"/>
</dbReference>